<name>A0A8T0XAZ9_PANVG</name>
<organism evidence="2 3">
    <name type="scientific">Panicum virgatum</name>
    <name type="common">Blackwell switchgrass</name>
    <dbReference type="NCBI Taxonomy" id="38727"/>
    <lineage>
        <taxon>Eukaryota</taxon>
        <taxon>Viridiplantae</taxon>
        <taxon>Streptophyta</taxon>
        <taxon>Embryophyta</taxon>
        <taxon>Tracheophyta</taxon>
        <taxon>Spermatophyta</taxon>
        <taxon>Magnoliopsida</taxon>
        <taxon>Liliopsida</taxon>
        <taxon>Poales</taxon>
        <taxon>Poaceae</taxon>
        <taxon>PACMAD clade</taxon>
        <taxon>Panicoideae</taxon>
        <taxon>Panicodae</taxon>
        <taxon>Paniceae</taxon>
        <taxon>Panicinae</taxon>
        <taxon>Panicum</taxon>
        <taxon>Panicum sect. Hiantes</taxon>
    </lineage>
</organism>
<keyword evidence="3" id="KW-1185">Reference proteome</keyword>
<accession>A0A8T0XAZ9</accession>
<proteinExistence type="predicted"/>
<sequence length="207" mass="22096">METESRGQDRRSRAAGKHGNKIDTRTKIKLGWNQLIAAAAAAEGALARVGAVGWIHHRRRRTCPGMCRSPRRASPWGSTRGASTSSRRSGAGGCWRAAGAEDGVGRRPGPGALRGRPVADVQGVRRGQGGPLPLRRRLRRVRRPRARREEGGHLHLRGGHLAGSRRAGAGRLPAVVGSGGDGEGGGYSFPIRAPTTCLSMIERIQYI</sequence>
<evidence type="ECO:0000256" key="1">
    <source>
        <dbReference type="SAM" id="MobiDB-lite"/>
    </source>
</evidence>
<feature type="compositionally biased region" description="Low complexity" evidence="1">
    <location>
        <begin position="77"/>
        <end position="89"/>
    </location>
</feature>
<reference evidence="2" key="1">
    <citation type="submission" date="2020-05" db="EMBL/GenBank/DDBJ databases">
        <title>WGS assembly of Panicum virgatum.</title>
        <authorList>
            <person name="Lovell J.T."/>
            <person name="Jenkins J."/>
            <person name="Shu S."/>
            <person name="Juenger T.E."/>
            <person name="Schmutz J."/>
        </authorList>
    </citation>
    <scope>NUCLEOTIDE SEQUENCE</scope>
    <source>
        <strain evidence="2">AP13</strain>
    </source>
</reference>
<feature type="region of interest" description="Disordered" evidence="1">
    <location>
        <begin position="65"/>
        <end position="117"/>
    </location>
</feature>
<evidence type="ECO:0000313" key="3">
    <source>
        <dbReference type="Proteomes" id="UP000823388"/>
    </source>
</evidence>
<feature type="compositionally biased region" description="Basic and acidic residues" evidence="1">
    <location>
        <begin position="1"/>
        <end position="12"/>
    </location>
</feature>
<dbReference type="EMBL" id="CM029037">
    <property type="protein sequence ID" value="KAG2658731.1"/>
    <property type="molecule type" value="Genomic_DNA"/>
</dbReference>
<dbReference type="Proteomes" id="UP000823388">
    <property type="component" value="Chromosome 1K"/>
</dbReference>
<dbReference type="AlphaFoldDB" id="A0A8T0XAZ9"/>
<protein>
    <submittedName>
        <fullName evidence="2">Uncharacterized protein</fullName>
    </submittedName>
</protein>
<feature type="compositionally biased region" description="Low complexity" evidence="1">
    <location>
        <begin position="107"/>
        <end position="117"/>
    </location>
</feature>
<comment type="caution">
    <text evidence="2">The sequence shown here is derived from an EMBL/GenBank/DDBJ whole genome shotgun (WGS) entry which is preliminary data.</text>
</comment>
<feature type="region of interest" description="Disordered" evidence="1">
    <location>
        <begin position="1"/>
        <end position="22"/>
    </location>
</feature>
<evidence type="ECO:0000313" key="2">
    <source>
        <dbReference type="EMBL" id="KAG2658731.1"/>
    </source>
</evidence>
<gene>
    <name evidence="2" type="ORF">PVAP13_1KG305105</name>
</gene>